<keyword evidence="5" id="KW-0862">Zinc</keyword>
<dbReference type="EMBL" id="JYFQ01000091">
    <property type="protein sequence ID" value="KKZ13317.1"/>
    <property type="molecule type" value="Genomic_DNA"/>
</dbReference>
<feature type="binding site" evidence="5">
    <location>
        <position position="309"/>
    </location>
    <ligand>
        <name>Zn(2+)</name>
        <dbReference type="ChEBI" id="CHEBI:29105"/>
    </ligand>
</feature>
<dbReference type="STRING" id="431041.FLM9_1574"/>
<protein>
    <recommendedName>
        <fullName evidence="5">Queuine tRNA-ribosyltransferase</fullName>
        <ecNumber evidence="5">2.4.2.29</ecNumber>
    </recommendedName>
    <alternativeName>
        <fullName evidence="5">Guanine insertion enzyme</fullName>
    </alternativeName>
    <alternativeName>
        <fullName evidence="5">tRNA-guanine transglycosylase</fullName>
    </alternativeName>
</protein>
<dbReference type="Gene3D" id="3.20.20.105">
    <property type="entry name" value="Queuine tRNA-ribosyltransferase-like"/>
    <property type="match status" value="1"/>
</dbReference>
<feature type="binding site" evidence="5">
    <location>
        <position position="304"/>
    </location>
    <ligand>
        <name>Zn(2+)</name>
        <dbReference type="ChEBI" id="CHEBI:29105"/>
    </ligand>
</feature>
<dbReference type="GO" id="GO:0046872">
    <property type="term" value="F:metal ion binding"/>
    <property type="evidence" value="ECO:0007669"/>
    <property type="project" value="UniProtKB-KW"/>
</dbReference>
<name>A0A0G8AVX9_9SYNE</name>
<accession>A0A0G8AVX9</accession>
<dbReference type="NCBIfam" id="TIGR00430">
    <property type="entry name" value="Q_tRNA_tgt"/>
    <property type="match status" value="1"/>
</dbReference>
<dbReference type="NCBIfam" id="TIGR00449">
    <property type="entry name" value="tgt_general"/>
    <property type="match status" value="1"/>
</dbReference>
<dbReference type="InterPro" id="IPR050076">
    <property type="entry name" value="ArchSynthase1/Queuine_TRR"/>
</dbReference>
<feature type="binding site" evidence="5">
    <location>
        <position position="147"/>
    </location>
    <ligand>
        <name>substrate</name>
    </ligand>
</feature>
<gene>
    <name evidence="5" type="primary">tgt</name>
    <name evidence="7" type="ORF">TQ37_04500</name>
</gene>
<feature type="region of interest" description="RNA binding" evidence="5">
    <location>
        <begin position="247"/>
        <end position="253"/>
    </location>
</feature>
<keyword evidence="5" id="KW-0479">Metal-binding</keyword>
<dbReference type="GO" id="GO:0005829">
    <property type="term" value="C:cytosol"/>
    <property type="evidence" value="ECO:0007669"/>
    <property type="project" value="TreeGrafter"/>
</dbReference>
<evidence type="ECO:0000256" key="1">
    <source>
        <dbReference type="ARBA" id="ARBA00022676"/>
    </source>
</evidence>
<evidence type="ECO:0000256" key="5">
    <source>
        <dbReference type="HAMAP-Rule" id="MF_00168"/>
    </source>
</evidence>
<evidence type="ECO:0000313" key="8">
    <source>
        <dbReference type="Proteomes" id="UP000035037"/>
    </source>
</evidence>
<dbReference type="SUPFAM" id="SSF51713">
    <property type="entry name" value="tRNA-guanine transglycosylase"/>
    <property type="match status" value="1"/>
</dbReference>
<evidence type="ECO:0000259" key="6">
    <source>
        <dbReference type="Pfam" id="PF01702"/>
    </source>
</evidence>
<dbReference type="GO" id="GO:0008479">
    <property type="term" value="F:tRNA-guanosine(34) queuine transglycosylase activity"/>
    <property type="evidence" value="ECO:0007669"/>
    <property type="project" value="UniProtKB-UniRule"/>
</dbReference>
<feature type="binding site" evidence="5">
    <location>
        <position position="189"/>
    </location>
    <ligand>
        <name>substrate</name>
    </ligand>
</feature>
<dbReference type="InterPro" id="IPR004803">
    <property type="entry name" value="TGT"/>
</dbReference>
<dbReference type="PANTHER" id="PTHR46499">
    <property type="entry name" value="QUEUINE TRNA-RIBOSYLTRANSFERASE"/>
    <property type="match status" value="1"/>
</dbReference>
<keyword evidence="2 5" id="KW-0808">Transferase</keyword>
<comment type="similarity">
    <text evidence="5">Belongs to the queuine tRNA-ribosyltransferase family.</text>
</comment>
<feature type="active site" description="Nucleophile" evidence="5">
    <location>
        <position position="266"/>
    </location>
</feature>
<dbReference type="InterPro" id="IPR002616">
    <property type="entry name" value="tRNA_ribo_trans-like"/>
</dbReference>
<dbReference type="AlphaFoldDB" id="A0A0G8AVX9"/>
<comment type="subunit">
    <text evidence="5">Homodimer. Within each dimer, one monomer is responsible for RNA recognition and catalysis, while the other monomer binds to the replacement base PreQ1.</text>
</comment>
<feature type="binding site" evidence="5">
    <location>
        <position position="335"/>
    </location>
    <ligand>
        <name>Zn(2+)</name>
        <dbReference type="ChEBI" id="CHEBI:29105"/>
    </ligand>
</feature>
<comment type="cofactor">
    <cofactor evidence="5">
        <name>Zn(2+)</name>
        <dbReference type="ChEBI" id="CHEBI:29105"/>
    </cofactor>
    <text evidence="5">Binds 1 zinc ion per subunit.</text>
</comment>
<dbReference type="EC" id="2.4.2.29" evidence="5"/>
<comment type="pathway">
    <text evidence="5">tRNA modification; tRNA-queuosine biosynthesis.</text>
</comment>
<dbReference type="UniPathway" id="UPA00392"/>
<evidence type="ECO:0000256" key="2">
    <source>
        <dbReference type="ARBA" id="ARBA00022679"/>
    </source>
</evidence>
<comment type="caution">
    <text evidence="7">The sequence shown here is derived from an EMBL/GenBank/DDBJ whole genome shotgun (WGS) entry which is preliminary data.</text>
</comment>
<keyword evidence="1 5" id="KW-0328">Glycosyltransferase</keyword>
<feature type="domain" description="tRNA-guanine(15) transglycosylase-like" evidence="6">
    <location>
        <begin position="15"/>
        <end position="359"/>
    </location>
</feature>
<dbReference type="Proteomes" id="UP000035037">
    <property type="component" value="Unassembled WGS sequence"/>
</dbReference>
<comment type="catalytic activity">
    <reaction evidence="5">
        <text>7-aminomethyl-7-carbaguanine + guanosine(34) in tRNA = 7-aminomethyl-7-carbaguanosine(34) in tRNA + guanine</text>
        <dbReference type="Rhea" id="RHEA:24104"/>
        <dbReference type="Rhea" id="RHEA-COMP:10341"/>
        <dbReference type="Rhea" id="RHEA-COMP:10342"/>
        <dbReference type="ChEBI" id="CHEBI:16235"/>
        <dbReference type="ChEBI" id="CHEBI:58703"/>
        <dbReference type="ChEBI" id="CHEBI:74269"/>
        <dbReference type="ChEBI" id="CHEBI:82833"/>
        <dbReference type="EC" id="2.4.2.29"/>
    </reaction>
</comment>
<sequence length="373" mass="40968">MGFRFAIRHRCPVTHARLGHLQTSHGPVDTPRFMPVGTSATVKGLTTEQLSRTQAQMVLANAYHLHLQPGEDCVAAAGGLHRFMAWDGPILTDSGGYQVFSLAGCNRVDDHGVTFRSPRDGRAIRMTPERSMAIQNRLGADVIMAFDHCPPAQAGRQEVEAATERTHRWLERCIAAHNNRDQALFGIVQGGRHGELRRWSAATVCSHDLPGFAIGGVSVGESTADIHHVVKLAAPLLPECKPRYLMGVGSLAEMAQAVAQGVDLFDCVLPTRLGRHGTALVQGDAWSLKRACFRSDHRPLDASCPCWTCRHHSRAYLHHLIHSRELLAASLLSLHNLTHLQRFCNAMGRAIVEGTFAERFTPWDSDSPAANTW</sequence>
<comment type="function">
    <text evidence="5">Catalyzes the base-exchange of a guanine (G) residue with the queuine precursor 7-aminomethyl-7-deazaguanine (PreQ1) at position 34 (anticodon wobble position) in tRNAs with GU(N) anticodons (tRNA-Asp, -Asn, -His and -Tyr). Catalysis occurs through a double-displacement mechanism. The nucleophile active site attacks the C1' of nucleotide 34 to detach the guanine base from the RNA, forming a covalent enzyme-RNA intermediate. The proton acceptor active site deprotonates the incoming PreQ1, allowing a nucleophilic attack on the C1' of the ribose to form the product. After dissociation, two additional enzymatic reactions on the tRNA convert PreQ1 to queuine (Q), resulting in the hypermodified nucleoside queuosine (7-(((4,5-cis-dihydroxy-2-cyclopenten-1-yl)amino)methyl)-7-deazaguanosine).</text>
</comment>
<evidence type="ECO:0000256" key="3">
    <source>
        <dbReference type="ARBA" id="ARBA00022694"/>
    </source>
</evidence>
<dbReference type="HAMAP" id="MF_00168">
    <property type="entry name" value="Q_tRNA_Tgt"/>
    <property type="match status" value="1"/>
</dbReference>
<feature type="active site" description="Proton acceptor" evidence="5">
    <location>
        <position position="93"/>
    </location>
</feature>
<dbReference type="PANTHER" id="PTHR46499:SF1">
    <property type="entry name" value="QUEUINE TRNA-RIBOSYLTRANSFERASE"/>
    <property type="match status" value="1"/>
</dbReference>
<feature type="binding site" evidence="5">
    <location>
        <position position="306"/>
    </location>
    <ligand>
        <name>Zn(2+)</name>
        <dbReference type="ChEBI" id="CHEBI:29105"/>
    </ligand>
</feature>
<dbReference type="GO" id="GO:0008616">
    <property type="term" value="P:tRNA queuosine(34) biosynthetic process"/>
    <property type="evidence" value="ECO:0007669"/>
    <property type="project" value="UniProtKB-UniRule"/>
</dbReference>
<keyword evidence="3 5" id="KW-0819">tRNA processing</keyword>
<dbReference type="PATRIC" id="fig|1608419.3.peg.2448"/>
<dbReference type="InterPro" id="IPR036511">
    <property type="entry name" value="TGT-like_sf"/>
</dbReference>
<reference evidence="7 8" key="2">
    <citation type="submission" date="2015-05" db="EMBL/GenBank/DDBJ databases">
        <title>Lifestyle Evolution in Cyanobacterial Symbionts of Sponges.</title>
        <authorList>
            <person name="Burgsdorf I."/>
            <person name="Slaby B.M."/>
            <person name="Handley K.M."/>
            <person name="Haber M."/>
            <person name="Blom J."/>
            <person name="Marshall C.W."/>
            <person name="Gilbert J.A."/>
            <person name="Hentschel U."/>
            <person name="Steindler L."/>
        </authorList>
    </citation>
    <scope>NUCLEOTIDE SEQUENCE [LARGE SCALE GENOMIC DNA]</scope>
    <source>
        <strain evidence="7">15L</strain>
    </source>
</reference>
<feature type="binding site" evidence="5">
    <location>
        <position position="216"/>
    </location>
    <ligand>
        <name>substrate</name>
    </ligand>
</feature>
<reference evidence="7 8" key="1">
    <citation type="submission" date="2015-02" db="EMBL/GenBank/DDBJ databases">
        <authorList>
            <person name="Slaby B."/>
            <person name="Hentschel U."/>
        </authorList>
    </citation>
    <scope>NUCLEOTIDE SEQUENCE [LARGE SCALE GENOMIC DNA]</scope>
    <source>
        <strain evidence="7">15L</strain>
    </source>
</reference>
<proteinExistence type="inferred from homology"/>
<feature type="region of interest" description="RNA binding; important for wobble base 34 recognition" evidence="5">
    <location>
        <begin position="271"/>
        <end position="275"/>
    </location>
</feature>
<organism evidence="7 8">
    <name type="scientific">Candidatus Synechococcus spongiarum 15L</name>
    <dbReference type="NCBI Taxonomy" id="1608419"/>
    <lineage>
        <taxon>Bacteria</taxon>
        <taxon>Bacillati</taxon>
        <taxon>Cyanobacteriota</taxon>
        <taxon>Cyanophyceae</taxon>
        <taxon>Synechococcales</taxon>
        <taxon>Synechococcaceae</taxon>
        <taxon>Synechococcus</taxon>
    </lineage>
</organism>
<evidence type="ECO:0000256" key="4">
    <source>
        <dbReference type="ARBA" id="ARBA00022785"/>
    </source>
</evidence>
<feature type="binding site" evidence="5">
    <location>
        <begin position="93"/>
        <end position="97"/>
    </location>
    <ligand>
        <name>substrate</name>
    </ligand>
</feature>
<keyword evidence="4 5" id="KW-0671">Queuosine biosynthesis</keyword>
<evidence type="ECO:0000313" key="7">
    <source>
        <dbReference type="EMBL" id="KKZ13317.1"/>
    </source>
</evidence>
<dbReference type="Pfam" id="PF01702">
    <property type="entry name" value="TGT"/>
    <property type="match status" value="1"/>
</dbReference>